<organism evidence="6 7">
    <name type="scientific">Novymonas esmeraldas</name>
    <dbReference type="NCBI Taxonomy" id="1808958"/>
    <lineage>
        <taxon>Eukaryota</taxon>
        <taxon>Discoba</taxon>
        <taxon>Euglenozoa</taxon>
        <taxon>Kinetoplastea</taxon>
        <taxon>Metakinetoplastina</taxon>
        <taxon>Trypanosomatida</taxon>
        <taxon>Trypanosomatidae</taxon>
        <taxon>Novymonas</taxon>
    </lineage>
</organism>
<proteinExistence type="predicted"/>
<accession>A0AAW0ER27</accession>
<keyword evidence="4" id="KW-0736">Signalosome</keyword>
<reference evidence="6 7" key="1">
    <citation type="journal article" date="2021" name="MBio">
        <title>A New Model Trypanosomatid, Novymonas esmeraldas: Genomic Perception of Its 'Candidatus Pandoraea novymonadis' Endosymbiont.</title>
        <authorList>
            <person name="Zakharova A."/>
            <person name="Saura A."/>
            <person name="Butenko A."/>
            <person name="Podesvova L."/>
            <person name="Warmusova S."/>
            <person name="Kostygov A.Y."/>
            <person name="Nenarokova A."/>
            <person name="Lukes J."/>
            <person name="Opperdoes F.R."/>
            <person name="Yurchenko V."/>
        </authorList>
    </citation>
    <scope>NUCLEOTIDE SEQUENCE [LARGE SCALE GENOMIC DNA]</scope>
    <source>
        <strain evidence="6 7">E262AT.01</strain>
    </source>
</reference>
<evidence type="ECO:0000256" key="3">
    <source>
        <dbReference type="ARBA" id="ARBA00022490"/>
    </source>
</evidence>
<keyword evidence="5" id="KW-0539">Nucleus</keyword>
<evidence type="ECO:0000256" key="5">
    <source>
        <dbReference type="ARBA" id="ARBA00023242"/>
    </source>
</evidence>
<dbReference type="InterPro" id="IPR019585">
    <property type="entry name" value="Rpn7/CSN1"/>
</dbReference>
<name>A0AAW0ER27_9TRYP</name>
<protein>
    <submittedName>
        <fullName evidence="6">Uncharacterized protein</fullName>
    </submittedName>
</protein>
<comment type="caution">
    <text evidence="6">The sequence shown here is derived from an EMBL/GenBank/DDBJ whole genome shotgun (WGS) entry which is preliminary data.</text>
</comment>
<keyword evidence="3" id="KW-0963">Cytoplasm</keyword>
<evidence type="ECO:0000313" key="6">
    <source>
        <dbReference type="EMBL" id="KAK7196630.1"/>
    </source>
</evidence>
<dbReference type="PANTHER" id="PTHR14145">
    <property type="entry name" value="26S PROTESOME SUBUNIT 6"/>
    <property type="match status" value="1"/>
</dbReference>
<keyword evidence="7" id="KW-1185">Reference proteome</keyword>
<dbReference type="Proteomes" id="UP001430356">
    <property type="component" value="Unassembled WGS sequence"/>
</dbReference>
<dbReference type="PANTHER" id="PTHR14145:SF2">
    <property type="entry name" value="COP9 SIGNALOSOME COMPLEX SUBUNIT 1"/>
    <property type="match status" value="1"/>
</dbReference>
<evidence type="ECO:0000313" key="7">
    <source>
        <dbReference type="Proteomes" id="UP001430356"/>
    </source>
</evidence>
<evidence type="ECO:0000256" key="4">
    <source>
        <dbReference type="ARBA" id="ARBA00022790"/>
    </source>
</evidence>
<dbReference type="EMBL" id="JAECZO010000081">
    <property type="protein sequence ID" value="KAK7196630.1"/>
    <property type="molecule type" value="Genomic_DNA"/>
</dbReference>
<evidence type="ECO:0000256" key="1">
    <source>
        <dbReference type="ARBA" id="ARBA00004123"/>
    </source>
</evidence>
<gene>
    <name evidence="6" type="ORF">NESM_000601800</name>
</gene>
<sequence length="605" mass="63753">MATASGAAAPCLQQHARLSKRLQASVSDSDVRAALGSLLEYLSSRCCNPSEAAALKQWCSHAESTRGALAQEDSDSVAASQRCVAERARVCADTMAGWKDALAGDARASGASAAAERISAGSGNHRWGGVAVLVRWWHLGDDDPWEFTAAASCVQVAHGTSDGGEYEFACLRESLTAVGPYLDLMRLAAATGDWDAVSHYAAEATQSVRGHLTQGDYAGIFAALEVLRLHVALSLASSGGVAAVERVLQGSRDAQEMRRAAALLQPPGEAEHEAQETRAPLDAHGATLTPLQAYWRLTLSYAVFFNTVAAFVDAAQGRFESAAAALLGDDGELEMGPPLWGATRFPELAFYSTGSTARVAGRDAHRGPSKAAPRADTVVGALFPCSATHTRASVSDYYLAEFVPLVTRVVAPAASFSTLVVLAAISTRPLATVLKQLRGWAELQELCESSDALLRLLDALRHGQLGAAWHHAQEATARHLVDEPHLRSSVVAALLEGVKRSLCYHYLRVRRTVRLDDAAADLGFTAAADVAATAEALISTNCLAARIDLVEGAVCIDEAREDGETAAAATRIEAAARAVLGLSALTVQLSVLAAQRNLMPRLDDG</sequence>
<evidence type="ECO:0000256" key="2">
    <source>
        <dbReference type="ARBA" id="ARBA00004496"/>
    </source>
</evidence>
<dbReference type="AlphaFoldDB" id="A0AAW0ER27"/>
<dbReference type="GO" id="GO:0008180">
    <property type="term" value="C:COP9 signalosome"/>
    <property type="evidence" value="ECO:0007669"/>
    <property type="project" value="UniProtKB-KW"/>
</dbReference>
<dbReference type="GO" id="GO:0005737">
    <property type="term" value="C:cytoplasm"/>
    <property type="evidence" value="ECO:0007669"/>
    <property type="project" value="UniProtKB-SubCell"/>
</dbReference>
<comment type="subcellular location">
    <subcellularLocation>
        <location evidence="2">Cytoplasm</location>
    </subcellularLocation>
    <subcellularLocation>
        <location evidence="1">Nucleus</location>
    </subcellularLocation>
</comment>